<dbReference type="SUPFAM" id="SSF56672">
    <property type="entry name" value="DNA/RNA polymerases"/>
    <property type="match status" value="1"/>
</dbReference>
<proteinExistence type="predicted"/>
<dbReference type="InterPro" id="IPR043128">
    <property type="entry name" value="Rev_trsase/Diguanyl_cyclase"/>
</dbReference>
<keyword evidence="5" id="KW-0378">Hydrolase</keyword>
<keyword evidence="4" id="KW-0255">Endonuclease</keyword>
<sequence>WKYLGWLVHVATVSPQKLELTTQIRTLNNVQKLVGDLQWVRSLVGITNEEIQPLLELLKGTDPATP</sequence>
<dbReference type="InterPro" id="IPR010661">
    <property type="entry name" value="RVT_thumb"/>
</dbReference>
<dbReference type="PANTHER" id="PTHR41694:SF3">
    <property type="entry name" value="RNA-DIRECTED DNA POLYMERASE-RELATED"/>
    <property type="match status" value="1"/>
</dbReference>
<evidence type="ECO:0000313" key="8">
    <source>
        <dbReference type="EMBL" id="NWY08050.1"/>
    </source>
</evidence>
<evidence type="ECO:0000256" key="3">
    <source>
        <dbReference type="ARBA" id="ARBA00022722"/>
    </source>
</evidence>
<dbReference type="Gene3D" id="3.30.70.270">
    <property type="match status" value="1"/>
</dbReference>
<evidence type="ECO:0000256" key="6">
    <source>
        <dbReference type="ARBA" id="ARBA00022918"/>
    </source>
</evidence>
<keyword evidence="3" id="KW-0540">Nuclease</keyword>
<protein>
    <submittedName>
        <fullName evidence="8">POK18 protein</fullName>
    </submittedName>
</protein>
<reference evidence="8 9" key="1">
    <citation type="submission" date="2019-09" db="EMBL/GenBank/DDBJ databases">
        <title>Bird 10,000 Genomes (B10K) Project - Family phase.</title>
        <authorList>
            <person name="Zhang G."/>
        </authorList>
    </citation>
    <scope>NUCLEOTIDE SEQUENCE [LARGE SCALE GENOMIC DNA]</scope>
    <source>
        <strain evidence="8">B10K-MSB-03</strain>
    </source>
</reference>
<dbReference type="GO" id="GO:0004519">
    <property type="term" value="F:endonuclease activity"/>
    <property type="evidence" value="ECO:0007669"/>
    <property type="project" value="UniProtKB-KW"/>
</dbReference>
<evidence type="ECO:0000256" key="5">
    <source>
        <dbReference type="ARBA" id="ARBA00022801"/>
    </source>
</evidence>
<keyword evidence="9" id="KW-1185">Reference proteome</keyword>
<gene>
    <name evidence="8" type="primary">Ervk18_0</name>
    <name evidence="8" type="ORF">NOTORN_R14773</name>
</gene>
<dbReference type="Pfam" id="PF06817">
    <property type="entry name" value="RVT_thumb"/>
    <property type="match status" value="1"/>
</dbReference>
<organism evidence="8 9">
    <name type="scientific">Nothoprocta ornata</name>
    <dbReference type="NCBI Taxonomy" id="83376"/>
    <lineage>
        <taxon>Eukaryota</taxon>
        <taxon>Metazoa</taxon>
        <taxon>Chordata</taxon>
        <taxon>Craniata</taxon>
        <taxon>Vertebrata</taxon>
        <taxon>Euteleostomi</taxon>
        <taxon>Archelosauria</taxon>
        <taxon>Archosauria</taxon>
        <taxon>Dinosauria</taxon>
        <taxon>Saurischia</taxon>
        <taxon>Theropoda</taxon>
        <taxon>Coelurosauria</taxon>
        <taxon>Aves</taxon>
        <taxon>Palaeognathae</taxon>
        <taxon>Tinamiformes</taxon>
        <taxon>Tinamidae</taxon>
        <taxon>Nothoprocta</taxon>
    </lineage>
</organism>
<comment type="caution">
    <text evidence="8">The sequence shown here is derived from an EMBL/GenBank/DDBJ whole genome shotgun (WGS) entry which is preliminary data.</text>
</comment>
<keyword evidence="1" id="KW-0808">Transferase</keyword>
<evidence type="ECO:0000259" key="7">
    <source>
        <dbReference type="Pfam" id="PF06817"/>
    </source>
</evidence>
<dbReference type="Proteomes" id="UP000531938">
    <property type="component" value="Unassembled WGS sequence"/>
</dbReference>
<keyword evidence="2" id="KW-0548">Nucleotidyltransferase</keyword>
<dbReference type="PANTHER" id="PTHR41694">
    <property type="entry name" value="ENDOGENOUS RETROVIRUS GROUP K MEMBER POL PROTEIN"/>
    <property type="match status" value="1"/>
</dbReference>
<keyword evidence="6" id="KW-0695">RNA-directed DNA polymerase</keyword>
<evidence type="ECO:0000256" key="1">
    <source>
        <dbReference type="ARBA" id="ARBA00022679"/>
    </source>
</evidence>
<dbReference type="GO" id="GO:0035613">
    <property type="term" value="F:RNA stem-loop binding"/>
    <property type="evidence" value="ECO:0007669"/>
    <property type="project" value="TreeGrafter"/>
</dbReference>
<accession>A0A7K7BJ83</accession>
<dbReference type="AlphaFoldDB" id="A0A7K7BJ83"/>
<feature type="non-terminal residue" evidence="8">
    <location>
        <position position="1"/>
    </location>
</feature>
<dbReference type="GO" id="GO:0003964">
    <property type="term" value="F:RNA-directed DNA polymerase activity"/>
    <property type="evidence" value="ECO:0007669"/>
    <property type="project" value="UniProtKB-KW"/>
</dbReference>
<feature type="non-terminal residue" evidence="8">
    <location>
        <position position="66"/>
    </location>
</feature>
<feature type="domain" description="Reverse transcriptase thumb" evidence="7">
    <location>
        <begin position="15"/>
        <end position="62"/>
    </location>
</feature>
<dbReference type="EMBL" id="VZSH01000491">
    <property type="protein sequence ID" value="NWY08050.1"/>
    <property type="molecule type" value="Genomic_DNA"/>
</dbReference>
<name>A0A7K7BJ83_9AVES</name>
<evidence type="ECO:0000256" key="4">
    <source>
        <dbReference type="ARBA" id="ARBA00022759"/>
    </source>
</evidence>
<dbReference type="GO" id="GO:0016787">
    <property type="term" value="F:hydrolase activity"/>
    <property type="evidence" value="ECO:0007669"/>
    <property type="project" value="UniProtKB-KW"/>
</dbReference>
<evidence type="ECO:0000313" key="9">
    <source>
        <dbReference type="Proteomes" id="UP000531938"/>
    </source>
</evidence>
<evidence type="ECO:0000256" key="2">
    <source>
        <dbReference type="ARBA" id="ARBA00022695"/>
    </source>
</evidence>
<dbReference type="InterPro" id="IPR043502">
    <property type="entry name" value="DNA/RNA_pol_sf"/>
</dbReference>